<dbReference type="InterPro" id="IPR001930">
    <property type="entry name" value="Peptidase_M1"/>
</dbReference>
<evidence type="ECO:0000256" key="2">
    <source>
        <dbReference type="ARBA" id="ARBA00001947"/>
    </source>
</evidence>
<evidence type="ECO:0000256" key="4">
    <source>
        <dbReference type="ARBA" id="ARBA00012564"/>
    </source>
</evidence>
<keyword evidence="14" id="KW-1185">Reference proteome</keyword>
<evidence type="ECO:0000313" key="13">
    <source>
        <dbReference type="EMBL" id="SMO97750.1"/>
    </source>
</evidence>
<dbReference type="Pfam" id="PF01433">
    <property type="entry name" value="Peptidase_M1"/>
    <property type="match status" value="1"/>
</dbReference>
<dbReference type="GO" id="GO:0042277">
    <property type="term" value="F:peptide binding"/>
    <property type="evidence" value="ECO:0007669"/>
    <property type="project" value="TreeGrafter"/>
</dbReference>
<dbReference type="AlphaFoldDB" id="A0A521FQD4"/>
<feature type="domain" description="Peptidase M1 membrane alanine aminopeptidase" evidence="11">
    <location>
        <begin position="263"/>
        <end position="467"/>
    </location>
</feature>
<evidence type="ECO:0000256" key="1">
    <source>
        <dbReference type="ARBA" id="ARBA00000098"/>
    </source>
</evidence>
<dbReference type="GO" id="GO:0005615">
    <property type="term" value="C:extracellular space"/>
    <property type="evidence" value="ECO:0007669"/>
    <property type="project" value="TreeGrafter"/>
</dbReference>
<dbReference type="GO" id="GO:0070006">
    <property type="term" value="F:metalloaminopeptidase activity"/>
    <property type="evidence" value="ECO:0007669"/>
    <property type="project" value="TreeGrafter"/>
</dbReference>
<dbReference type="PANTHER" id="PTHR11533:SF299">
    <property type="entry name" value="AMINOPEPTIDASE"/>
    <property type="match status" value="1"/>
</dbReference>
<reference evidence="13 14" key="1">
    <citation type="submission" date="2017-05" db="EMBL/GenBank/DDBJ databases">
        <authorList>
            <person name="Varghese N."/>
            <person name="Submissions S."/>
        </authorList>
    </citation>
    <scope>NUCLEOTIDE SEQUENCE [LARGE SCALE GENOMIC DNA]</scope>
    <source>
        <strain evidence="13 14">DSM 19036</strain>
    </source>
</reference>
<evidence type="ECO:0000259" key="11">
    <source>
        <dbReference type="Pfam" id="PF01433"/>
    </source>
</evidence>
<dbReference type="PROSITE" id="PS51257">
    <property type="entry name" value="PROKAR_LIPOPROTEIN"/>
    <property type="match status" value="1"/>
</dbReference>
<dbReference type="RefSeq" id="WP_246101735.1">
    <property type="nucleotide sequence ID" value="NZ_CBCSJO010000013.1"/>
</dbReference>
<evidence type="ECO:0000256" key="6">
    <source>
        <dbReference type="ARBA" id="ARBA00022670"/>
    </source>
</evidence>
<dbReference type="PANTHER" id="PTHR11533">
    <property type="entry name" value="PROTEASE M1 ZINC METALLOPROTEASE"/>
    <property type="match status" value="1"/>
</dbReference>
<comment type="catalytic activity">
    <reaction evidence="1">
        <text>Release of an N-terminal amino acid, Xaa-|-Yaa- from a peptide, amide or arylamide. Xaa is preferably Ala, but may be most amino acids including Pro (slow action). When a terminal hydrophobic residue is followed by a prolyl residue, the two may be released as an intact Xaa-Pro dipeptide.</text>
        <dbReference type="EC" id="3.4.11.2"/>
    </reaction>
</comment>
<keyword evidence="9" id="KW-0862">Zinc</keyword>
<keyword evidence="6" id="KW-0645">Protease</keyword>
<dbReference type="GO" id="GO:0008270">
    <property type="term" value="F:zinc ion binding"/>
    <property type="evidence" value="ECO:0007669"/>
    <property type="project" value="InterPro"/>
</dbReference>
<dbReference type="InterPro" id="IPR042097">
    <property type="entry name" value="Aminopeptidase_N-like_N_sf"/>
</dbReference>
<gene>
    <name evidence="13" type="ORF">SAMN06265348_114157</name>
</gene>
<dbReference type="Gene3D" id="1.10.390.10">
    <property type="entry name" value="Neutral Protease Domain 2"/>
    <property type="match status" value="1"/>
</dbReference>
<evidence type="ECO:0000313" key="14">
    <source>
        <dbReference type="Proteomes" id="UP000320300"/>
    </source>
</evidence>
<dbReference type="EMBL" id="FXTN01000014">
    <property type="protein sequence ID" value="SMO97750.1"/>
    <property type="molecule type" value="Genomic_DNA"/>
</dbReference>
<dbReference type="InterPro" id="IPR027268">
    <property type="entry name" value="Peptidase_M4/M1_CTD_sf"/>
</dbReference>
<organism evidence="13 14">
    <name type="scientific">Pedobacter westerhofensis</name>
    <dbReference type="NCBI Taxonomy" id="425512"/>
    <lineage>
        <taxon>Bacteria</taxon>
        <taxon>Pseudomonadati</taxon>
        <taxon>Bacteroidota</taxon>
        <taxon>Sphingobacteriia</taxon>
        <taxon>Sphingobacteriales</taxon>
        <taxon>Sphingobacteriaceae</taxon>
        <taxon>Pedobacter</taxon>
    </lineage>
</organism>
<dbReference type="GO" id="GO:0016020">
    <property type="term" value="C:membrane"/>
    <property type="evidence" value="ECO:0007669"/>
    <property type="project" value="TreeGrafter"/>
</dbReference>
<keyword evidence="7" id="KW-0479">Metal-binding</keyword>
<evidence type="ECO:0000256" key="9">
    <source>
        <dbReference type="ARBA" id="ARBA00022833"/>
    </source>
</evidence>
<dbReference type="InterPro" id="IPR045357">
    <property type="entry name" value="Aminopeptidase_N-like_N"/>
</dbReference>
<protein>
    <recommendedName>
        <fullName evidence="5">Aminopeptidase N</fullName>
        <ecNumber evidence="4">3.4.11.2</ecNumber>
    </recommendedName>
</protein>
<dbReference type="CDD" id="cd09602">
    <property type="entry name" value="M1_APN"/>
    <property type="match status" value="1"/>
</dbReference>
<name>A0A521FQD4_9SPHI</name>
<dbReference type="Proteomes" id="UP000320300">
    <property type="component" value="Unassembled WGS sequence"/>
</dbReference>
<keyword evidence="8" id="KW-0378">Hydrolase</keyword>
<dbReference type="SUPFAM" id="SSF55486">
    <property type="entry name" value="Metalloproteases ('zincins'), catalytic domain"/>
    <property type="match status" value="1"/>
</dbReference>
<keyword evidence="13" id="KW-0031">Aminopeptidase</keyword>
<dbReference type="GO" id="GO:0006508">
    <property type="term" value="P:proteolysis"/>
    <property type="evidence" value="ECO:0007669"/>
    <property type="project" value="UniProtKB-KW"/>
</dbReference>
<evidence type="ECO:0000256" key="7">
    <source>
        <dbReference type="ARBA" id="ARBA00022723"/>
    </source>
</evidence>
<dbReference type="PRINTS" id="PR00756">
    <property type="entry name" value="ALADIPTASE"/>
</dbReference>
<evidence type="ECO:0000256" key="10">
    <source>
        <dbReference type="ARBA" id="ARBA00023049"/>
    </source>
</evidence>
<dbReference type="InterPro" id="IPR014782">
    <property type="entry name" value="Peptidase_M1_dom"/>
</dbReference>
<sequence>MLSGPKAVLPIVCVAVSCMVLSGIVLSCSSRKVINGPLPQKGVERSLAVYRKAVLSDIQYTLDLEIPLQKTNDVAAHETLSFTLSNPHLPLQLDFKEDPAKISSMALNGQQINVDYQQEHLLLQPQLLKKGINVVQIDLSAGNGALNRNSDYLYTLFVPDRARTVFPCFDQPDLKAVYTLTLHVPESWKAIANAEVRDSLIGQNYKTYHFKPSNLLSTYHFAFAAGDFKLFSGALGERKTDFLYRETDKTKITPSLPAIFAIHSSALAYYEKWTGIPYPFQKFGFVAIPDFQFGGMEHPGAIQYKASSLFLDGGATKDQLNSRNTLIAHETAHMWFGDMVTMDWFSDVWMKEVFANFMADKSSGETGGKDDYALKFLIDHFPAAYAVDRSTGANPIRQPLDNLQDAGSLYGNIIYHKAPLMMQQLENLMGKDRFQQGVREYLHKFANGNASWPDLIQILDRYTPARLQAWNKVWVNESGRPVINYTMTTTDTKIRSLQLMQRPEYGQQRVWPQTFEITLFYPGSVKVLHVNLKGEKLILKEAEGLPEPQLILFNSAGDGYGEWPVDPRLPEQLLLLQKPLHRATAYISLYEQMLSGNIASPARLLGLFGKALEKEQEELNVKLLSSYISSLYWQLSSPQQRKSLSAVLENQIWTAMLRQKSSNNRKHLFKLYQDIFMSTEARNRLYQVWLDQQPPAGIALSEDDYTSLAFSLALRDDADATILAQQAGRISNPDRKSRFEFIVPAVSGDKTRRDNFFNSLKSLLNRTKESNVLAALYYLHHPLRQASSVRYLQQSLNMLEEIRTTGDIFFPQSWLQATFGAYQSKQAADIVRAFLVAHPDYNPRLKAKILQNTDNLFRAEKLLK</sequence>
<dbReference type="GO" id="GO:0043171">
    <property type="term" value="P:peptide catabolic process"/>
    <property type="evidence" value="ECO:0007669"/>
    <property type="project" value="TreeGrafter"/>
</dbReference>
<evidence type="ECO:0000256" key="8">
    <source>
        <dbReference type="ARBA" id="ARBA00022801"/>
    </source>
</evidence>
<dbReference type="EC" id="3.4.11.2" evidence="4"/>
<dbReference type="GO" id="GO:0016285">
    <property type="term" value="F:alanyl aminopeptidase activity"/>
    <property type="evidence" value="ECO:0007669"/>
    <property type="project" value="UniProtKB-EC"/>
</dbReference>
<dbReference type="InterPro" id="IPR050344">
    <property type="entry name" value="Peptidase_M1_aminopeptidases"/>
</dbReference>
<dbReference type="Pfam" id="PF17900">
    <property type="entry name" value="Peptidase_M1_N"/>
    <property type="match status" value="1"/>
</dbReference>
<comment type="similarity">
    <text evidence="3">Belongs to the peptidase M1 family.</text>
</comment>
<dbReference type="SUPFAM" id="SSF63737">
    <property type="entry name" value="Leukotriene A4 hydrolase N-terminal domain"/>
    <property type="match status" value="1"/>
</dbReference>
<keyword evidence="10" id="KW-0482">Metalloprotease</keyword>
<feature type="domain" description="Aminopeptidase N-like N-terminal" evidence="12">
    <location>
        <begin position="150"/>
        <end position="219"/>
    </location>
</feature>
<dbReference type="GO" id="GO:0005737">
    <property type="term" value="C:cytoplasm"/>
    <property type="evidence" value="ECO:0007669"/>
    <property type="project" value="TreeGrafter"/>
</dbReference>
<dbReference type="Gene3D" id="2.60.40.1730">
    <property type="entry name" value="tricorn interacting facor f3 domain"/>
    <property type="match status" value="1"/>
</dbReference>
<evidence type="ECO:0000256" key="3">
    <source>
        <dbReference type="ARBA" id="ARBA00010136"/>
    </source>
</evidence>
<evidence type="ECO:0000256" key="5">
    <source>
        <dbReference type="ARBA" id="ARBA00015611"/>
    </source>
</evidence>
<evidence type="ECO:0000259" key="12">
    <source>
        <dbReference type="Pfam" id="PF17900"/>
    </source>
</evidence>
<proteinExistence type="inferred from homology"/>
<accession>A0A521FQD4</accession>
<comment type="cofactor">
    <cofactor evidence="2">
        <name>Zn(2+)</name>
        <dbReference type="ChEBI" id="CHEBI:29105"/>
    </cofactor>
</comment>